<dbReference type="GO" id="GO:0006171">
    <property type="term" value="P:cAMP biosynthetic process"/>
    <property type="evidence" value="ECO:0007669"/>
    <property type="project" value="UniProtKB-KW"/>
</dbReference>
<dbReference type="InterPro" id="IPR001054">
    <property type="entry name" value="A/G_cyclase"/>
</dbReference>
<comment type="cofactor">
    <cofactor evidence="3">
        <name>Mg(2+)</name>
        <dbReference type="ChEBI" id="CHEBI:18420"/>
    </cofactor>
</comment>
<dbReference type="GO" id="GO:0004016">
    <property type="term" value="F:adenylate cyclase activity"/>
    <property type="evidence" value="ECO:0007669"/>
    <property type="project" value="UniProtKB-EC"/>
</dbReference>
<dbReference type="GO" id="GO:0005524">
    <property type="term" value="F:ATP binding"/>
    <property type="evidence" value="ECO:0007669"/>
    <property type="project" value="UniProtKB-KW"/>
</dbReference>
<dbReference type="InterPro" id="IPR011990">
    <property type="entry name" value="TPR-like_helical_dom_sf"/>
</dbReference>
<evidence type="ECO:0000256" key="13">
    <source>
        <dbReference type="ARBA" id="ARBA00022737"/>
    </source>
</evidence>
<evidence type="ECO:0000256" key="2">
    <source>
        <dbReference type="ARBA" id="ARBA00001936"/>
    </source>
</evidence>
<dbReference type="SUPFAM" id="SSF52540">
    <property type="entry name" value="P-loop containing nucleoside triphosphate hydrolases"/>
    <property type="match status" value="1"/>
</dbReference>
<dbReference type="GO" id="GO:0035556">
    <property type="term" value="P:intracellular signal transduction"/>
    <property type="evidence" value="ECO:0007669"/>
    <property type="project" value="InterPro"/>
</dbReference>
<dbReference type="GO" id="GO:0005886">
    <property type="term" value="C:plasma membrane"/>
    <property type="evidence" value="ECO:0007669"/>
    <property type="project" value="UniProtKB-SubCell"/>
</dbReference>
<evidence type="ECO:0000256" key="1">
    <source>
        <dbReference type="ARBA" id="ARBA00001593"/>
    </source>
</evidence>
<evidence type="ECO:0000256" key="19">
    <source>
        <dbReference type="ARBA" id="ARBA00023212"/>
    </source>
</evidence>
<evidence type="ECO:0000256" key="16">
    <source>
        <dbReference type="ARBA" id="ARBA00022842"/>
    </source>
</evidence>
<evidence type="ECO:0000256" key="7">
    <source>
        <dbReference type="ARBA" id="ARBA00004413"/>
    </source>
</evidence>
<dbReference type="PANTHER" id="PTHR16305:SF32">
    <property type="entry name" value="ADENYLATE CYCLASE TYPE 10"/>
    <property type="match status" value="1"/>
</dbReference>
<keyword evidence="17" id="KW-0115">cAMP biosynthesis</keyword>
<evidence type="ECO:0000256" key="6">
    <source>
        <dbReference type="ARBA" id="ARBA00004245"/>
    </source>
</evidence>
<keyword evidence="20" id="KW-0456">Lyase</keyword>
<dbReference type="GO" id="GO:0005856">
    <property type="term" value="C:cytoskeleton"/>
    <property type="evidence" value="ECO:0007669"/>
    <property type="project" value="UniProtKB-SubCell"/>
</dbReference>
<dbReference type="InParanoid" id="A0A7J8CNY3"/>
<keyword evidence="21" id="KW-0539">Nucleus</keyword>
<keyword evidence="19" id="KW-0206">Cytoskeleton</keyword>
<dbReference type="EC" id="4.6.1.1" evidence="9"/>
<evidence type="ECO:0000256" key="3">
    <source>
        <dbReference type="ARBA" id="ARBA00001946"/>
    </source>
</evidence>
<dbReference type="Proteomes" id="UP000550707">
    <property type="component" value="Unassembled WGS sequence"/>
</dbReference>
<evidence type="ECO:0000256" key="26">
    <source>
        <dbReference type="ARBA" id="ARBA00081854"/>
    </source>
</evidence>
<name>A0A7J8CNY3_MOLMO</name>
<keyword evidence="10" id="KW-1003">Cell membrane</keyword>
<evidence type="ECO:0000256" key="17">
    <source>
        <dbReference type="ARBA" id="ARBA00022998"/>
    </source>
</evidence>
<organism evidence="28 29">
    <name type="scientific">Molossus molossus</name>
    <name type="common">Pallas' mastiff bat</name>
    <name type="synonym">Vespertilio molossus</name>
    <dbReference type="NCBI Taxonomy" id="27622"/>
    <lineage>
        <taxon>Eukaryota</taxon>
        <taxon>Metazoa</taxon>
        <taxon>Chordata</taxon>
        <taxon>Craniata</taxon>
        <taxon>Vertebrata</taxon>
        <taxon>Euteleostomi</taxon>
        <taxon>Mammalia</taxon>
        <taxon>Eutheria</taxon>
        <taxon>Laurasiatheria</taxon>
        <taxon>Chiroptera</taxon>
        <taxon>Yangochiroptera</taxon>
        <taxon>Molossidae</taxon>
        <taxon>Molossus</taxon>
    </lineage>
</organism>
<comment type="subcellular location">
    <subcellularLocation>
        <location evidence="7">Cell membrane</location>
        <topology evidence="7">Peripheral membrane protein</topology>
        <orientation evidence="7">Cytoplasmic side</orientation>
    </subcellularLocation>
    <subcellularLocation>
        <location evidence="5">Cell projection</location>
        <location evidence="5">Cilium</location>
    </subcellularLocation>
    <subcellularLocation>
        <location evidence="6">Cytoplasm</location>
        <location evidence="6">Cytoskeleton</location>
    </subcellularLocation>
    <subcellularLocation>
        <location evidence="8">Cytoplasm</location>
        <location evidence="8">Perinuclear region</location>
    </subcellularLocation>
    <subcellularLocation>
        <location evidence="4">Nucleus</location>
    </subcellularLocation>
</comment>
<dbReference type="Pfam" id="PF00211">
    <property type="entry name" value="Guanylate_cyc"/>
    <property type="match status" value="2"/>
</dbReference>
<evidence type="ECO:0000256" key="14">
    <source>
        <dbReference type="ARBA" id="ARBA00022741"/>
    </source>
</evidence>
<evidence type="ECO:0000256" key="24">
    <source>
        <dbReference type="ARBA" id="ARBA00067186"/>
    </source>
</evidence>
<evidence type="ECO:0000256" key="23">
    <source>
        <dbReference type="ARBA" id="ARBA00054660"/>
    </source>
</evidence>
<keyword evidence="18" id="KW-0472">Membrane</keyword>
<evidence type="ECO:0000256" key="21">
    <source>
        <dbReference type="ARBA" id="ARBA00023242"/>
    </source>
</evidence>
<evidence type="ECO:0000256" key="5">
    <source>
        <dbReference type="ARBA" id="ARBA00004138"/>
    </source>
</evidence>
<evidence type="ECO:0000259" key="27">
    <source>
        <dbReference type="PROSITE" id="PS50125"/>
    </source>
</evidence>
<dbReference type="FunFam" id="3.30.70.1230:FF:000021">
    <property type="entry name" value="Adenylate cyclase type 10"/>
    <property type="match status" value="1"/>
</dbReference>
<dbReference type="GO" id="GO:0048471">
    <property type="term" value="C:perinuclear region of cytoplasm"/>
    <property type="evidence" value="ECO:0007669"/>
    <property type="project" value="UniProtKB-SubCell"/>
</dbReference>
<comment type="caution">
    <text evidence="28">The sequence shown here is derived from an EMBL/GenBank/DDBJ whole genome shotgun (WGS) entry which is preliminary data.</text>
</comment>
<dbReference type="PANTHER" id="PTHR16305">
    <property type="entry name" value="TESTICULAR SOLUBLE ADENYLYL CYCLASE"/>
    <property type="match status" value="1"/>
</dbReference>
<evidence type="ECO:0000256" key="20">
    <source>
        <dbReference type="ARBA" id="ARBA00023239"/>
    </source>
</evidence>
<evidence type="ECO:0000256" key="25">
    <source>
        <dbReference type="ARBA" id="ARBA00078060"/>
    </source>
</evidence>
<protein>
    <recommendedName>
        <fullName evidence="24">Adenylate cyclase type 10</fullName>
        <ecNumber evidence="9">4.6.1.1</ecNumber>
    </recommendedName>
    <alternativeName>
        <fullName evidence="26">Germ cell soluble adenylyl cyclase</fullName>
    </alternativeName>
    <alternativeName>
        <fullName evidence="25">Testicular soluble adenylyl cyclase</fullName>
    </alternativeName>
</protein>
<dbReference type="SUPFAM" id="SSF55073">
    <property type="entry name" value="Nucleotide cyclase"/>
    <property type="match status" value="2"/>
</dbReference>
<gene>
    <name evidence="28" type="ORF">HJG59_000344</name>
</gene>
<evidence type="ECO:0000256" key="15">
    <source>
        <dbReference type="ARBA" id="ARBA00022840"/>
    </source>
</evidence>
<evidence type="ECO:0000256" key="22">
    <source>
        <dbReference type="ARBA" id="ARBA00023273"/>
    </source>
</evidence>
<keyword evidence="16" id="KW-0460">Magnesium</keyword>
<dbReference type="SMART" id="SM00044">
    <property type="entry name" value="CYCc"/>
    <property type="match status" value="1"/>
</dbReference>
<evidence type="ECO:0000256" key="12">
    <source>
        <dbReference type="ARBA" id="ARBA00022723"/>
    </source>
</evidence>
<evidence type="ECO:0000313" key="29">
    <source>
        <dbReference type="Proteomes" id="UP000550707"/>
    </source>
</evidence>
<evidence type="ECO:0000256" key="18">
    <source>
        <dbReference type="ARBA" id="ARBA00023136"/>
    </source>
</evidence>
<comment type="function">
    <text evidence="23">Catalyzes the formation of the signaling molecule cAMP. May function as sensor that mediates responses to changes in cellular bicarbonate and CO(2) levels. Has a critical role in mammalian spermatogenesis by producing the cAMP which regulates cAMP-responsive nuclear factors indispensable for sperm maturation in the epididymis. Induces capacitation, the maturational process that sperm undergo prior to fertilization. Involved in ciliary beat regulation.</text>
</comment>
<keyword evidence="15" id="KW-0067">ATP-binding</keyword>
<evidence type="ECO:0000256" key="10">
    <source>
        <dbReference type="ARBA" id="ARBA00022475"/>
    </source>
</evidence>
<reference evidence="28 29" key="1">
    <citation type="journal article" date="2020" name="Nature">
        <title>Six reference-quality genomes reveal evolution of bat adaptations.</title>
        <authorList>
            <person name="Jebb D."/>
            <person name="Huang Z."/>
            <person name="Pippel M."/>
            <person name="Hughes G.M."/>
            <person name="Lavrichenko K."/>
            <person name="Devanna P."/>
            <person name="Winkler S."/>
            <person name="Jermiin L.S."/>
            <person name="Skirmuntt E.C."/>
            <person name="Katzourakis A."/>
            <person name="Burkitt-Gray L."/>
            <person name="Ray D.A."/>
            <person name="Sullivan K.A.M."/>
            <person name="Roscito J.G."/>
            <person name="Kirilenko B.M."/>
            <person name="Davalos L.M."/>
            <person name="Corthals A.P."/>
            <person name="Power M.L."/>
            <person name="Jones G."/>
            <person name="Ransome R.D."/>
            <person name="Dechmann D.K.N."/>
            <person name="Locatelli A.G."/>
            <person name="Puechmaille S.J."/>
            <person name="Fedrigo O."/>
            <person name="Jarvis E.D."/>
            <person name="Hiller M."/>
            <person name="Vernes S.C."/>
            <person name="Myers E.W."/>
            <person name="Teeling E.C."/>
        </authorList>
    </citation>
    <scope>NUCLEOTIDE SEQUENCE [LARGE SCALE GENOMIC DNA]</scope>
    <source>
        <strain evidence="28">MMolMol1</strain>
        <tissue evidence="28">Muscle</tissue>
    </source>
</reference>
<dbReference type="InterPro" id="IPR029787">
    <property type="entry name" value="Nucleotide_cyclase"/>
</dbReference>
<dbReference type="EMBL" id="JACASF010000020">
    <property type="protein sequence ID" value="KAF6412623.1"/>
    <property type="molecule type" value="Genomic_DNA"/>
</dbReference>
<dbReference type="GO" id="GO:0046872">
    <property type="term" value="F:metal ion binding"/>
    <property type="evidence" value="ECO:0007669"/>
    <property type="project" value="UniProtKB-KW"/>
</dbReference>
<comment type="catalytic activity">
    <reaction evidence="1">
        <text>ATP = 3',5'-cyclic AMP + diphosphate</text>
        <dbReference type="Rhea" id="RHEA:15389"/>
        <dbReference type="ChEBI" id="CHEBI:30616"/>
        <dbReference type="ChEBI" id="CHEBI:33019"/>
        <dbReference type="ChEBI" id="CHEBI:58165"/>
        <dbReference type="EC" id="4.6.1.1"/>
    </reaction>
</comment>
<keyword evidence="12" id="KW-0479">Metal-binding</keyword>
<dbReference type="Gene3D" id="3.30.70.1230">
    <property type="entry name" value="Nucleotide cyclase"/>
    <property type="match status" value="2"/>
</dbReference>
<dbReference type="Gene3D" id="1.25.40.10">
    <property type="entry name" value="Tetratricopeptide repeat domain"/>
    <property type="match status" value="1"/>
</dbReference>
<dbReference type="FunFam" id="3.40.50.300:FF:001623">
    <property type="entry name" value="Adenylate cyclase type 10"/>
    <property type="match status" value="1"/>
</dbReference>
<feature type="domain" description="Guanylate cyclase" evidence="27">
    <location>
        <begin position="382"/>
        <end position="459"/>
    </location>
</feature>
<keyword evidence="11" id="KW-0963">Cytoplasm</keyword>
<dbReference type="GO" id="GO:0005634">
    <property type="term" value="C:nucleus"/>
    <property type="evidence" value="ECO:0007669"/>
    <property type="project" value="UniProtKB-SubCell"/>
</dbReference>
<keyword evidence="29" id="KW-1185">Reference proteome</keyword>
<dbReference type="InterPro" id="IPR027417">
    <property type="entry name" value="P-loop_NTPase"/>
</dbReference>
<dbReference type="FunFam" id="3.30.70.1230:FF:000017">
    <property type="entry name" value="Adenylate cyclase type 10"/>
    <property type="match status" value="1"/>
</dbReference>
<keyword evidence="14" id="KW-0547">Nucleotide-binding</keyword>
<keyword evidence="22" id="KW-0966">Cell projection</keyword>
<dbReference type="Gene3D" id="3.40.50.300">
    <property type="entry name" value="P-loop containing nucleotide triphosphate hydrolases"/>
    <property type="match status" value="1"/>
</dbReference>
<evidence type="ECO:0000256" key="11">
    <source>
        <dbReference type="ARBA" id="ARBA00022490"/>
    </source>
</evidence>
<evidence type="ECO:0000256" key="4">
    <source>
        <dbReference type="ARBA" id="ARBA00004123"/>
    </source>
</evidence>
<dbReference type="PROSITE" id="PS50125">
    <property type="entry name" value="GUANYLATE_CYCLASE_2"/>
    <property type="match status" value="2"/>
</dbReference>
<keyword evidence="13" id="KW-0677">Repeat</keyword>
<comment type="cofactor">
    <cofactor evidence="2">
        <name>Mn(2+)</name>
        <dbReference type="ChEBI" id="CHEBI:29035"/>
    </cofactor>
</comment>
<proteinExistence type="predicted"/>
<dbReference type="CDD" id="cd07302">
    <property type="entry name" value="CHD"/>
    <property type="match status" value="2"/>
</dbReference>
<accession>A0A7J8CNY3</accession>
<evidence type="ECO:0000256" key="8">
    <source>
        <dbReference type="ARBA" id="ARBA00004556"/>
    </source>
</evidence>
<dbReference type="GO" id="GO:0005929">
    <property type="term" value="C:cilium"/>
    <property type="evidence" value="ECO:0007669"/>
    <property type="project" value="UniProtKB-SubCell"/>
</dbReference>
<evidence type="ECO:0000256" key="9">
    <source>
        <dbReference type="ARBA" id="ARBA00012201"/>
    </source>
</evidence>
<feature type="domain" description="Guanylate cyclase" evidence="27">
    <location>
        <begin position="42"/>
        <end position="178"/>
    </location>
</feature>
<evidence type="ECO:0000313" key="28">
    <source>
        <dbReference type="EMBL" id="KAF6412623.1"/>
    </source>
</evidence>
<sequence length="1651" mass="190170">MNSQKEELQDRAIVRIAAHLPDLIVYGDICPERPSVDYFDGVLMFVDISGFTAMTEKFSTAMYMDRGAEQLVEILNHYISAIVEKVLIFGGDILKFAGDALLALWKVERKQLKNMITVVVKCSLEIHELFGAQESEGLDVRVKIGLAAGHISMLVFGDETRNFFLVIGQTVNDVRLAQNMAHMNDVILSPNCWQLCDRSMIEIERIPDQRAVKVNFLKLPPTFNFDEFFTKCMTFMDYYPSGDNKNLLRLACMLESDPHLEMSLQKYVMESISKQIDDKQLRGYLSELRPVTIVFVNLVFKDQDKVEVISSAIQDASVHISSVLRDLRGQINKVFMFDKTHPPLARGTLLTVARHSRYPSARAQAAPETCSGTSAESPRNEGCSFLCVFGFPGEKAPDEVTHALESAVGIFDFCSQVHKIHTVSIGVASGTVFCGIVGHSVRHEYTVIGQKVNIAARMMMCYPGIVTCDSVTYNSSNLPAYFFKELPKRAMKGVADSGPVYQCLGLNEKVMFGMAYLICNRSEAYPLLGREKELKYFQSTMKEFLTSNCSRILMYEGSSGYGKSQLLMEIEYLSQGENHRTIAIALTKIGFHQNFYTIQILMANVLGLDTCKHYKERQANIQNRVTTMLDERFYCIFNDIFHVQFPISREVSKMSSRRKQKQLEALFMKILEKTVKQERIIFIIDEGQFVDSASWAFLEKLIRTVPVFLIMSLSPFVETPCEAANSIIKNRNTTYVTLGAVQPSDIRNKVCLDLNVKGIPKELDLYLMEGSCGIPFYCEELLKNLEQHRVLVFQSMESEEKANVTWNNLFKSVAKPTEDLKSFTLDSEEGNDEVCKLASGVRLKNLSPPATLKEISLVQLDSMSLSHQMLVRCAAITGLTFTTELLFEILPCWNMKMMIKALATLVQSNIFDCFRNGKELRVALKQNSSSFEVNYRSLSLKPMEGHACREDEKLRELESEVIECHIIRFCRPMMQKTAYELWLKDQKVTMHLKCARFLEENAHRCDQCYGREFIPYHHFTMDIRLNSLDMDSIRRMAKSQGFKTEEEINFSRIEITRKHEIFSEDLSPEEIREKILSFFDIIVTKMSPSQEDIVPLETCQCEEVLELVLMPLAYHFLALGENSKALYYFLETASAYLKLEDNYMAYTYLNEGERLLKTLKKKKSWSHTFELATFCSLKGQVCFNMGQMMLAKKMLRKALRLLNRIFPYNFVSMIFYTHVEKNRHLYYTGLQAQECSPPGNKRLAELYQQAICLSFLWKIYRLNYFFHYKYYAHLAALMGLTTALEMQDDFQIIKAYLDYALHQQLAGYEGLWLKHEIMAMEQIFNLPLKGRGVETVAYVADTLGCNKFLMGHLDLAIDLGSRAQKMWSLLRNPYKQSRVLRWLSRCLYMKNRYKQLVQVLGFLWDISVAEGHIFSRAFFYFICLDLMLYSGFVYRPFSECMEFIQESQDNRILKFQSGILLGLYSCVAIWYARLQEWGDFQIFFNKTKHLVPRRTPTTLYYQGICRYMEAQVLHLQKQIEEQSENAQDRGVELLKNLETLVSEHNISLVMSPRLYHLMAYVCILMGDGQNCDLFLNTALQLAEAQGNLLELGWLSMNRERWYSSSQITEDTWAQTLQKLPPWEKVVSGKVNAQDIQKNKFLMRVNILDNPF</sequence>